<dbReference type="InterPro" id="IPR023195">
    <property type="entry name" value="Nict_dMeBzImd_PRibTrfase_N"/>
</dbReference>
<dbReference type="EC" id="2.4.2.21" evidence="3"/>
<evidence type="ECO:0000256" key="7">
    <source>
        <dbReference type="ARBA" id="ARBA00022679"/>
    </source>
</evidence>
<evidence type="ECO:0000313" key="11">
    <source>
        <dbReference type="Proteomes" id="UP000186940"/>
    </source>
</evidence>
<dbReference type="PATRIC" id="fig|1838285.3.peg.1676"/>
<dbReference type="GO" id="GO:0008939">
    <property type="term" value="F:nicotinate-nucleotide-dimethylbenzimidazole phosphoribosyltransferase activity"/>
    <property type="evidence" value="ECO:0007669"/>
    <property type="project" value="UniProtKB-EC"/>
</dbReference>
<dbReference type="GO" id="GO:0009236">
    <property type="term" value="P:cobalamin biosynthetic process"/>
    <property type="evidence" value="ECO:0007669"/>
    <property type="project" value="UniProtKB-KW"/>
</dbReference>
<keyword evidence="6 10" id="KW-0328">Glycosyltransferase</keyword>
<dbReference type="InterPro" id="IPR017846">
    <property type="entry name" value="Nict_dMeBzImd_PRibTrfase_bact"/>
</dbReference>
<comment type="catalytic activity">
    <reaction evidence="9">
        <text>5,6-dimethylbenzimidazole + nicotinate beta-D-ribonucleotide = alpha-ribazole 5'-phosphate + nicotinate + H(+)</text>
        <dbReference type="Rhea" id="RHEA:11196"/>
        <dbReference type="ChEBI" id="CHEBI:15378"/>
        <dbReference type="ChEBI" id="CHEBI:15890"/>
        <dbReference type="ChEBI" id="CHEBI:32544"/>
        <dbReference type="ChEBI" id="CHEBI:57502"/>
        <dbReference type="ChEBI" id="CHEBI:57918"/>
        <dbReference type="EC" id="2.4.2.21"/>
    </reaction>
</comment>
<evidence type="ECO:0000256" key="5">
    <source>
        <dbReference type="ARBA" id="ARBA00022573"/>
    </source>
</evidence>
<dbReference type="InterPro" id="IPR036087">
    <property type="entry name" value="Nict_dMeBzImd_PRibTrfase_sf"/>
</dbReference>
<evidence type="ECO:0000256" key="3">
    <source>
        <dbReference type="ARBA" id="ARBA00011991"/>
    </source>
</evidence>
<dbReference type="InterPro" id="IPR003200">
    <property type="entry name" value="Nict_dMeBzImd_PRibTrfase"/>
</dbReference>
<dbReference type="PANTHER" id="PTHR43463:SF1">
    <property type="entry name" value="NICOTINATE-NUCLEOTIDE--DIMETHYLBENZIMIDAZOLE PHOSPHORIBOSYLTRANSFERASE"/>
    <property type="match status" value="1"/>
</dbReference>
<accession>A0A1F2P7K6</accession>
<evidence type="ECO:0000313" key="10">
    <source>
        <dbReference type="EMBL" id="OFV67208.1"/>
    </source>
</evidence>
<dbReference type="Proteomes" id="UP000186940">
    <property type="component" value="Unassembled WGS sequence"/>
</dbReference>
<protein>
    <recommendedName>
        <fullName evidence="4">Nicotinate-nucleotide--dimethylbenzimidazole phosphoribosyltransferase</fullName>
        <ecNumber evidence="3">2.4.2.21</ecNumber>
    </recommendedName>
    <alternativeName>
        <fullName evidence="8">N(1)-alpha-phosphoribosyltransferase</fullName>
    </alternativeName>
</protein>
<dbReference type="NCBIfam" id="NF000996">
    <property type="entry name" value="PRK00105.1"/>
    <property type="match status" value="1"/>
</dbReference>
<keyword evidence="11" id="KW-1185">Reference proteome</keyword>
<name>A0A1F2P7K6_9EURY</name>
<dbReference type="SUPFAM" id="SSF52733">
    <property type="entry name" value="Nicotinate mononucleotide:5,6-dimethylbenzimidazole phosphoribosyltransferase (CobT)"/>
    <property type="match status" value="1"/>
</dbReference>
<dbReference type="PANTHER" id="PTHR43463">
    <property type="entry name" value="NICOTINATE-NUCLEOTIDE--DIMETHYLBENZIMIDAZOLE PHOSPHORIBOSYLTRANSFERASE"/>
    <property type="match status" value="1"/>
</dbReference>
<dbReference type="NCBIfam" id="TIGR03160">
    <property type="entry name" value="cobT_DBIPRT"/>
    <property type="match status" value="1"/>
</dbReference>
<dbReference type="Gene3D" id="3.40.50.10210">
    <property type="match status" value="1"/>
</dbReference>
<dbReference type="AlphaFoldDB" id="A0A1F2P7K6"/>
<evidence type="ECO:0000256" key="2">
    <source>
        <dbReference type="ARBA" id="ARBA00007110"/>
    </source>
</evidence>
<evidence type="ECO:0000256" key="1">
    <source>
        <dbReference type="ARBA" id="ARBA00005049"/>
    </source>
</evidence>
<sequence length="353" mass="36923">MNDIAKVIEKIEPLNSDAMREAQARQNVLTKPTGSLGFLEELSIRVAGIKGEAVPPPFNNKVVITMAGDHGVTEDGVSAYPKDVTPQMIYNFIAGGAGINVLARHVGARVVIVDMGVAAEFEPNPALVVKKIGFGTKNMAKEPAMTIDEAIKSIKAGIEVFESEYAKGVDIVALGDMGIGNTTPSSAITAVITGRPPEEVTGRGTGVDDEGLLNKIRLIKQAISLNNPDPSDPIDVLSKVGGFEIGGIAGAMLAAASHRVPIVVDGFISGTGALIAAELAPQSRDYMIAGHSSVEKGHRAIIEHLNLRPVLDLDLRLGEGTGAALSMGIVEAACKILCEMATFEEAGVSNREE</sequence>
<evidence type="ECO:0000256" key="6">
    <source>
        <dbReference type="ARBA" id="ARBA00022676"/>
    </source>
</evidence>
<dbReference type="FunFam" id="3.40.50.10210:FF:000001">
    <property type="entry name" value="Nicotinate-nucleotide--dimethylbenzimidazole phosphoribosyltransferase"/>
    <property type="match status" value="1"/>
</dbReference>
<organism evidence="10 11">
    <name type="scientific">Candidatus Syntropharchaeum caldarium</name>
    <dbReference type="NCBI Taxonomy" id="1838285"/>
    <lineage>
        <taxon>Archaea</taxon>
        <taxon>Methanobacteriati</taxon>
        <taxon>Methanobacteriota</taxon>
        <taxon>Stenosarchaea group</taxon>
        <taxon>Methanomicrobia</taxon>
        <taxon>Methanosarcinales</taxon>
        <taxon>ANME-2 cluster</taxon>
        <taxon>Candidatus Syntropharchaeum</taxon>
    </lineage>
</organism>
<dbReference type="HAMAP" id="MF_00230">
    <property type="entry name" value="CobT"/>
    <property type="match status" value="1"/>
</dbReference>
<keyword evidence="5" id="KW-0169">Cobalamin biosynthesis</keyword>
<comment type="similarity">
    <text evidence="2">Belongs to the CobT family.</text>
</comment>
<comment type="caution">
    <text evidence="10">The sequence shown here is derived from an EMBL/GenBank/DDBJ whole genome shotgun (WGS) entry which is preliminary data.</text>
</comment>
<dbReference type="UniPathway" id="UPA00061">
    <property type="reaction ID" value="UER00516"/>
</dbReference>
<evidence type="ECO:0000256" key="4">
    <source>
        <dbReference type="ARBA" id="ARBA00015486"/>
    </source>
</evidence>
<comment type="pathway">
    <text evidence="1">Nucleoside biosynthesis; alpha-ribazole biosynthesis; alpha-ribazole from 5,6-dimethylbenzimidazole: step 1/2.</text>
</comment>
<dbReference type="STRING" id="1838285.SCAL_001649"/>
<evidence type="ECO:0000256" key="8">
    <source>
        <dbReference type="ARBA" id="ARBA00030686"/>
    </source>
</evidence>
<evidence type="ECO:0000256" key="9">
    <source>
        <dbReference type="ARBA" id="ARBA00047340"/>
    </source>
</evidence>
<dbReference type="Pfam" id="PF02277">
    <property type="entry name" value="DBI_PRT"/>
    <property type="match status" value="1"/>
</dbReference>
<dbReference type="EMBL" id="LYOS01000006">
    <property type="protein sequence ID" value="OFV67208.1"/>
    <property type="molecule type" value="Genomic_DNA"/>
</dbReference>
<keyword evidence="7" id="KW-0808">Transferase</keyword>
<proteinExistence type="inferred from homology"/>
<dbReference type="Gene3D" id="1.10.1610.10">
    <property type="match status" value="1"/>
</dbReference>
<reference evidence="10" key="1">
    <citation type="submission" date="2016-05" db="EMBL/GenBank/DDBJ databases">
        <title>Microbial consortia oxidize butane by reversing methanogenesis.</title>
        <authorList>
            <person name="Laso-Perez R."/>
            <person name="Richter M."/>
            <person name="Wegener G."/>
            <person name="Musat F."/>
        </authorList>
    </citation>
    <scope>NUCLEOTIDE SEQUENCE [LARGE SCALE GENOMIC DNA]</scope>
    <source>
        <strain evidence="10">BOX2</strain>
    </source>
</reference>
<dbReference type="CDD" id="cd02439">
    <property type="entry name" value="DMB-PRT_CobT"/>
    <property type="match status" value="1"/>
</dbReference>
<gene>
    <name evidence="10" type="ORF">SCAL_001649</name>
</gene>